<evidence type="ECO:0000256" key="1">
    <source>
        <dbReference type="ARBA" id="ARBA00006432"/>
    </source>
</evidence>
<evidence type="ECO:0000313" key="8">
    <source>
        <dbReference type="Proteomes" id="UP000463857"/>
    </source>
</evidence>
<dbReference type="PROSITE" id="PS00455">
    <property type="entry name" value="AMP_BINDING"/>
    <property type="match status" value="1"/>
</dbReference>
<proteinExistence type="inferred from homology"/>
<evidence type="ECO:0000256" key="3">
    <source>
        <dbReference type="ARBA" id="ARBA00022741"/>
    </source>
</evidence>
<dbReference type="Gene3D" id="3.30.300.30">
    <property type="match status" value="1"/>
</dbReference>
<dbReference type="PANTHER" id="PTHR43605:SF10">
    <property type="entry name" value="ACYL-COA SYNTHETASE MEDIUM CHAIN FAMILY MEMBER 3"/>
    <property type="match status" value="1"/>
</dbReference>
<dbReference type="InParanoid" id="A0A7L4YJH9"/>
<dbReference type="Pfam" id="PF13193">
    <property type="entry name" value="AMP-binding_C"/>
    <property type="match status" value="1"/>
</dbReference>
<dbReference type="Proteomes" id="UP000463857">
    <property type="component" value="Chromosome"/>
</dbReference>
<dbReference type="GO" id="GO:0004321">
    <property type="term" value="F:fatty-acyl-CoA synthase activity"/>
    <property type="evidence" value="ECO:0007669"/>
    <property type="project" value="TreeGrafter"/>
</dbReference>
<organism evidence="7 8">
    <name type="scientific">Epidermidibacterium keratini</name>
    <dbReference type="NCBI Taxonomy" id="1891644"/>
    <lineage>
        <taxon>Bacteria</taxon>
        <taxon>Bacillati</taxon>
        <taxon>Actinomycetota</taxon>
        <taxon>Actinomycetes</taxon>
        <taxon>Sporichthyales</taxon>
        <taxon>Sporichthyaceae</taxon>
        <taxon>Epidermidibacterium</taxon>
    </lineage>
</organism>
<dbReference type="Gene3D" id="3.40.50.12780">
    <property type="entry name" value="N-terminal domain of ligase-like"/>
    <property type="match status" value="1"/>
</dbReference>
<dbReference type="GO" id="GO:0015645">
    <property type="term" value="F:fatty acid ligase activity"/>
    <property type="evidence" value="ECO:0007669"/>
    <property type="project" value="TreeGrafter"/>
</dbReference>
<evidence type="ECO:0000256" key="2">
    <source>
        <dbReference type="ARBA" id="ARBA00022598"/>
    </source>
</evidence>
<gene>
    <name evidence="7" type="ORF">EK0264_02390</name>
</gene>
<dbReference type="InterPro" id="IPR045851">
    <property type="entry name" value="AMP-bd_C_sf"/>
</dbReference>
<sequence>MTRQPFLHRVDSYDALWSQVNWREFPIPREFNLGSACIDEQDPTARAITIVERDRTSTDYTFGDIVERANRLANVLADKGIKRGDIVAIINPQSLQTAVSFMAIFRMGAIALPISHLFGPDALQYRFENSGARAVIVNQRRADSVREALGADSDVAVIVIDDGPDGFDALLAGASSDFEPVVTAAEDPALLIYTSGTTGNPKGALHAHRIVFGQIPIFEAAYDFYPEPGDVLWSVADWAWIAGIMDILVPAWFYGLPVIVDMDDRFDPERVVWLMREHGVTLSLLPATALRGLRASGVEGGGFAFRALVSGGEPLGAELTDWAREFFGCDVNDAYGQTEMNGLCAGSARVYPAREGAIGRPGPGNIVAVLDDAGNSLVGQSGEIAVDRHHPIVMLEYWKNPEATEGKFLGDWLLTGDVGTMDEDGYLWFESRKDDVITSSGYRVGPPEIEHTLGAHPAVAMAAVIGVPDEKRGEAPKAFVVLRDPQAASDDLAAELKTYVRDRLAAHEVPRDVVFVDDLPRTVTGKIMRRALRDD</sequence>
<dbReference type="Pfam" id="PF00501">
    <property type="entry name" value="AMP-binding"/>
    <property type="match status" value="1"/>
</dbReference>
<keyword evidence="4" id="KW-0067">ATP-binding</keyword>
<feature type="domain" description="AMP-dependent synthetase/ligase" evidence="5">
    <location>
        <begin position="43"/>
        <end position="398"/>
    </location>
</feature>
<evidence type="ECO:0000256" key="4">
    <source>
        <dbReference type="ARBA" id="ARBA00022840"/>
    </source>
</evidence>
<keyword evidence="8" id="KW-1185">Reference proteome</keyword>
<evidence type="ECO:0000259" key="5">
    <source>
        <dbReference type="Pfam" id="PF00501"/>
    </source>
</evidence>
<protein>
    <submittedName>
        <fullName evidence="7">AMP-binding protein</fullName>
    </submittedName>
</protein>
<dbReference type="SUPFAM" id="SSF56801">
    <property type="entry name" value="Acetyl-CoA synthetase-like"/>
    <property type="match status" value="1"/>
</dbReference>
<dbReference type="EMBL" id="CP047156">
    <property type="protein sequence ID" value="QHB99251.1"/>
    <property type="molecule type" value="Genomic_DNA"/>
</dbReference>
<dbReference type="GO" id="GO:0006633">
    <property type="term" value="P:fatty acid biosynthetic process"/>
    <property type="evidence" value="ECO:0007669"/>
    <property type="project" value="TreeGrafter"/>
</dbReference>
<keyword evidence="2" id="KW-0436">Ligase</keyword>
<dbReference type="KEGG" id="eke:EK0264_02390"/>
<reference evidence="7 8" key="1">
    <citation type="journal article" date="2018" name="Int. J. Syst. Evol. Microbiol.">
        <title>Epidermidibacterium keratini gen. nov., sp. nov., a member of the family Sporichthyaceae, isolated from keratin epidermis.</title>
        <authorList>
            <person name="Lee D.G."/>
            <person name="Trujillo M.E."/>
            <person name="Kang S."/>
            <person name="Nam J.J."/>
            <person name="Kim Y.J."/>
        </authorList>
    </citation>
    <scope>NUCLEOTIDE SEQUENCE [LARGE SCALE GENOMIC DNA]</scope>
    <source>
        <strain evidence="7 8">EPI-7</strain>
    </source>
</reference>
<dbReference type="RefSeq" id="WP_159542546.1">
    <property type="nucleotide sequence ID" value="NZ_CP047156.1"/>
</dbReference>
<dbReference type="InterPro" id="IPR042099">
    <property type="entry name" value="ANL_N_sf"/>
</dbReference>
<dbReference type="GO" id="GO:0016405">
    <property type="term" value="F:CoA-ligase activity"/>
    <property type="evidence" value="ECO:0007669"/>
    <property type="project" value="UniProtKB-ARBA"/>
</dbReference>
<name>A0A7L4YJH9_9ACTN</name>
<feature type="domain" description="AMP-binding enzyme C-terminal" evidence="6">
    <location>
        <begin position="448"/>
        <end position="526"/>
    </location>
</feature>
<dbReference type="InterPro" id="IPR000873">
    <property type="entry name" value="AMP-dep_synth/lig_dom"/>
</dbReference>
<dbReference type="GO" id="GO:0006637">
    <property type="term" value="P:acyl-CoA metabolic process"/>
    <property type="evidence" value="ECO:0007669"/>
    <property type="project" value="TreeGrafter"/>
</dbReference>
<dbReference type="PANTHER" id="PTHR43605">
    <property type="entry name" value="ACYL-COENZYME A SYNTHETASE"/>
    <property type="match status" value="1"/>
</dbReference>
<evidence type="ECO:0000313" key="7">
    <source>
        <dbReference type="EMBL" id="QHB99251.1"/>
    </source>
</evidence>
<dbReference type="InterPro" id="IPR020845">
    <property type="entry name" value="AMP-binding_CS"/>
</dbReference>
<evidence type="ECO:0000259" key="6">
    <source>
        <dbReference type="Pfam" id="PF13193"/>
    </source>
</evidence>
<dbReference type="AlphaFoldDB" id="A0A7L4YJH9"/>
<dbReference type="InterPro" id="IPR051087">
    <property type="entry name" value="Mitochondrial_ACSM"/>
</dbReference>
<dbReference type="GO" id="GO:0005524">
    <property type="term" value="F:ATP binding"/>
    <property type="evidence" value="ECO:0007669"/>
    <property type="project" value="UniProtKB-KW"/>
</dbReference>
<comment type="similarity">
    <text evidence="1">Belongs to the ATP-dependent AMP-binding enzyme family.</text>
</comment>
<dbReference type="OrthoDB" id="9803968at2"/>
<keyword evidence="3" id="KW-0547">Nucleotide-binding</keyword>
<dbReference type="InterPro" id="IPR025110">
    <property type="entry name" value="AMP-bd_C"/>
</dbReference>
<accession>A0A7L4YJH9</accession>